<dbReference type="FunCoup" id="A0A448YHR1">
    <property type="interactions" value="76"/>
</dbReference>
<protein>
    <submittedName>
        <fullName evidence="2">DEKNAAC101340</fullName>
    </submittedName>
</protein>
<dbReference type="OrthoDB" id="3366546at2759"/>
<evidence type="ECO:0000313" key="3">
    <source>
        <dbReference type="Proteomes" id="UP000290900"/>
    </source>
</evidence>
<dbReference type="STRING" id="13370.A0A448YHR1"/>
<reference evidence="2 3" key="1">
    <citation type="submission" date="2018-12" db="EMBL/GenBank/DDBJ databases">
        <authorList>
            <person name="Tiukova I."/>
            <person name="Dainat J."/>
        </authorList>
    </citation>
    <scope>NUCLEOTIDE SEQUENCE [LARGE SCALE GENOMIC DNA]</scope>
</reference>
<feature type="region of interest" description="Disordered" evidence="1">
    <location>
        <begin position="158"/>
        <end position="205"/>
    </location>
</feature>
<dbReference type="AlphaFoldDB" id="A0A448YHR1"/>
<feature type="compositionally biased region" description="Basic residues" evidence="1">
    <location>
        <begin position="189"/>
        <end position="205"/>
    </location>
</feature>
<gene>
    <name evidence="2" type="ORF">BRENAR_LOCUS1219</name>
</gene>
<dbReference type="InParanoid" id="A0A448YHR1"/>
<dbReference type="EMBL" id="CAACVR010000004">
    <property type="protein sequence ID" value="VEU20484.1"/>
    <property type="molecule type" value="Genomic_DNA"/>
</dbReference>
<accession>A0A448YHR1</accession>
<sequence length="205" mass="23290">MNSREYLTRYGWKEGEALKEGGLKRPLLVKHKYDLKGVGQEMNDGEAWWERLFDGQLKALDVSDTNGSIDNSSTEGIMPSMFNPNADSVVASGVDKSESPLYRMFVLGEVLEGTIGKSIVKGKAERTTKKSSLIVEEKTTKSERLVFFDVTFSDEEVDEKAEKHKHTHSHRHKYKGSQKRKHEIEVKRGGKHKKKSHKSKRSRGL</sequence>
<evidence type="ECO:0000256" key="1">
    <source>
        <dbReference type="SAM" id="MobiDB-lite"/>
    </source>
</evidence>
<feature type="compositionally biased region" description="Basic residues" evidence="1">
    <location>
        <begin position="163"/>
        <end position="181"/>
    </location>
</feature>
<proteinExistence type="predicted"/>
<evidence type="ECO:0000313" key="2">
    <source>
        <dbReference type="EMBL" id="VEU20484.1"/>
    </source>
</evidence>
<organism evidence="2 3">
    <name type="scientific">Brettanomyces naardenensis</name>
    <name type="common">Yeast</name>
    <dbReference type="NCBI Taxonomy" id="13370"/>
    <lineage>
        <taxon>Eukaryota</taxon>
        <taxon>Fungi</taxon>
        <taxon>Dikarya</taxon>
        <taxon>Ascomycota</taxon>
        <taxon>Saccharomycotina</taxon>
        <taxon>Pichiomycetes</taxon>
        <taxon>Pichiales</taxon>
        <taxon>Pichiaceae</taxon>
        <taxon>Brettanomyces</taxon>
    </lineage>
</organism>
<dbReference type="Proteomes" id="UP000290900">
    <property type="component" value="Unassembled WGS sequence"/>
</dbReference>
<keyword evidence="3" id="KW-1185">Reference proteome</keyword>
<name>A0A448YHR1_BRENA</name>